<dbReference type="PANTHER" id="PTHR43790">
    <property type="entry name" value="CARBOHYDRATE TRANSPORT ATP-BINDING PROTEIN MG119-RELATED"/>
    <property type="match status" value="1"/>
</dbReference>
<dbReference type="InterPro" id="IPR050107">
    <property type="entry name" value="ABC_carbohydrate_import_ATPase"/>
</dbReference>
<evidence type="ECO:0000256" key="3">
    <source>
        <dbReference type="ARBA" id="ARBA00022597"/>
    </source>
</evidence>
<dbReference type="PROSITE" id="PS00211">
    <property type="entry name" value="ABC_TRANSPORTER_1"/>
    <property type="match status" value="1"/>
</dbReference>
<dbReference type="OrthoDB" id="9805029at2"/>
<evidence type="ECO:0000256" key="5">
    <source>
        <dbReference type="ARBA" id="ARBA00022741"/>
    </source>
</evidence>
<feature type="domain" description="ABC transporter" evidence="7">
    <location>
        <begin position="266"/>
        <end position="509"/>
    </location>
</feature>
<evidence type="ECO:0000256" key="2">
    <source>
        <dbReference type="ARBA" id="ARBA00022448"/>
    </source>
</evidence>
<sequence length="528" mass="57038">MNPAPVSLSASEGDAAFVRLRGIGKSFSGAKVLSEVDVDFRAGEVHAIIGENGAGKSTVGKIVGGYYAADEGSIEIDGAKVGRFSPRQALASGIAMIHQELQLVPQLSVAKNVFLGIENNLLGATRGDETARLRKLDERCGFGLDPDALVSTLRIADRQKVEIMRAIARDARLIIMDEPASSLTADEVERLHRIIIWLRDDGRCVVYVTHQLDHVLALCDRVTIMRDGRRVRTSAVSPETRASLVEGMIGSATDIVIPHRPPRPSPEIPPVLDVKALTTSTGLRDVSIAVRPGEIVGLIGLVGSGRSELARAIFGADPLQAGRIVVAGQEYQSPSPAKSIRRGVAFVPEDRRKQGLDLTQPTRPNLSLVHRHLVSRHGILNRGAEYALARRLTDWLGVVPRDPDGMVATYSGGNQQKVLLARWTCERPILAILDEPSRGVDINARRRIHDFVVELAGQGAGVLLISSELEEVLGLAHRGYLMRGGRIADEIDCEGVTEADVLRRLFDVEEKTNPMATHPGPAQASKTG</sequence>
<dbReference type="CDD" id="cd03216">
    <property type="entry name" value="ABC_Carb_Monos_I"/>
    <property type="match status" value="1"/>
</dbReference>
<dbReference type="Pfam" id="PF00005">
    <property type="entry name" value="ABC_tran"/>
    <property type="match status" value="2"/>
</dbReference>
<keyword evidence="6 8" id="KW-0067">ATP-binding</keyword>
<dbReference type="AlphaFoldDB" id="A0A1X7N5M6"/>
<proteinExistence type="inferred from homology"/>
<evidence type="ECO:0000313" key="9">
    <source>
        <dbReference type="Proteomes" id="UP000193083"/>
    </source>
</evidence>
<dbReference type="PANTHER" id="PTHR43790:SF9">
    <property type="entry name" value="GALACTOFURANOSE TRANSPORTER ATP-BINDING PROTEIN YTFR"/>
    <property type="match status" value="1"/>
</dbReference>
<dbReference type="GO" id="GO:0005524">
    <property type="term" value="F:ATP binding"/>
    <property type="evidence" value="ECO:0007669"/>
    <property type="project" value="UniProtKB-KW"/>
</dbReference>
<keyword evidence="4" id="KW-0677">Repeat</keyword>
<keyword evidence="3" id="KW-0762">Sugar transport</keyword>
<dbReference type="SMART" id="SM00382">
    <property type="entry name" value="AAA"/>
    <property type="match status" value="2"/>
</dbReference>
<organism evidence="8 9">
    <name type="scientific">Mesorhizobium australicum</name>
    <dbReference type="NCBI Taxonomy" id="536018"/>
    <lineage>
        <taxon>Bacteria</taxon>
        <taxon>Pseudomonadati</taxon>
        <taxon>Pseudomonadota</taxon>
        <taxon>Alphaproteobacteria</taxon>
        <taxon>Hyphomicrobiales</taxon>
        <taxon>Phyllobacteriaceae</taxon>
        <taxon>Mesorhizobium</taxon>
    </lineage>
</organism>
<dbReference type="CDD" id="cd03215">
    <property type="entry name" value="ABC_Carb_Monos_II"/>
    <property type="match status" value="1"/>
</dbReference>
<dbReference type="InterPro" id="IPR003439">
    <property type="entry name" value="ABC_transporter-like_ATP-bd"/>
</dbReference>
<accession>A0A1X7N5M6</accession>
<dbReference type="InterPro" id="IPR017871">
    <property type="entry name" value="ABC_transporter-like_CS"/>
</dbReference>
<name>A0A1X7N5M6_9HYPH</name>
<dbReference type="PROSITE" id="PS50893">
    <property type="entry name" value="ABC_TRANSPORTER_2"/>
    <property type="match status" value="2"/>
</dbReference>
<dbReference type="GO" id="GO:0016887">
    <property type="term" value="F:ATP hydrolysis activity"/>
    <property type="evidence" value="ECO:0007669"/>
    <property type="project" value="InterPro"/>
</dbReference>
<reference evidence="8 9" key="1">
    <citation type="submission" date="2017-04" db="EMBL/GenBank/DDBJ databases">
        <authorList>
            <person name="Afonso C.L."/>
            <person name="Miller P.J."/>
            <person name="Scott M.A."/>
            <person name="Spackman E."/>
            <person name="Goraichik I."/>
            <person name="Dimitrov K.M."/>
            <person name="Suarez D.L."/>
            <person name="Swayne D.E."/>
        </authorList>
    </citation>
    <scope>NUCLEOTIDE SEQUENCE [LARGE SCALE GENOMIC DNA]</scope>
    <source>
        <strain evidence="8 9">B5P</strain>
    </source>
</reference>
<dbReference type="Proteomes" id="UP000193083">
    <property type="component" value="Unassembled WGS sequence"/>
</dbReference>
<evidence type="ECO:0000256" key="1">
    <source>
        <dbReference type="ARBA" id="ARBA00005417"/>
    </source>
</evidence>
<dbReference type="EMBL" id="FXBL01000004">
    <property type="protein sequence ID" value="SMH32691.1"/>
    <property type="molecule type" value="Genomic_DNA"/>
</dbReference>
<keyword evidence="5" id="KW-0547">Nucleotide-binding</keyword>
<keyword evidence="9" id="KW-1185">Reference proteome</keyword>
<dbReference type="SUPFAM" id="SSF52540">
    <property type="entry name" value="P-loop containing nucleoside triphosphate hydrolases"/>
    <property type="match status" value="2"/>
</dbReference>
<gene>
    <name evidence="8" type="ORF">SAMN02982922_1316</name>
</gene>
<protein>
    <submittedName>
        <fullName evidence="8">Monosaccharide ABC transporter ATP-binding protein, CUT2 family</fullName>
    </submittedName>
</protein>
<dbReference type="InterPro" id="IPR003593">
    <property type="entry name" value="AAA+_ATPase"/>
</dbReference>
<comment type="similarity">
    <text evidence="1">Belongs to the ABC transporter superfamily.</text>
</comment>
<dbReference type="Gene3D" id="3.40.50.300">
    <property type="entry name" value="P-loop containing nucleotide triphosphate hydrolases"/>
    <property type="match status" value="2"/>
</dbReference>
<evidence type="ECO:0000313" key="8">
    <source>
        <dbReference type="EMBL" id="SMH32691.1"/>
    </source>
</evidence>
<evidence type="ECO:0000259" key="7">
    <source>
        <dbReference type="PROSITE" id="PS50893"/>
    </source>
</evidence>
<evidence type="ECO:0000256" key="4">
    <source>
        <dbReference type="ARBA" id="ARBA00022737"/>
    </source>
</evidence>
<dbReference type="RefSeq" id="WP_085463416.1">
    <property type="nucleotide sequence ID" value="NZ_FXBL01000004.1"/>
</dbReference>
<dbReference type="InterPro" id="IPR027417">
    <property type="entry name" value="P-loop_NTPase"/>
</dbReference>
<evidence type="ECO:0000256" key="6">
    <source>
        <dbReference type="ARBA" id="ARBA00022840"/>
    </source>
</evidence>
<keyword evidence="2" id="KW-0813">Transport</keyword>
<feature type="domain" description="ABC transporter" evidence="7">
    <location>
        <begin position="18"/>
        <end position="252"/>
    </location>
</feature>